<evidence type="ECO:0000256" key="1">
    <source>
        <dbReference type="SAM" id="MobiDB-lite"/>
    </source>
</evidence>
<proteinExistence type="predicted"/>
<dbReference type="PROSITE" id="PS50127">
    <property type="entry name" value="UBC_2"/>
    <property type="match status" value="1"/>
</dbReference>
<feature type="compositionally biased region" description="Basic residues" evidence="1">
    <location>
        <begin position="93"/>
        <end position="103"/>
    </location>
</feature>
<accession>A0AAD5QMV8</accession>
<feature type="region of interest" description="Disordered" evidence="1">
    <location>
        <begin position="78"/>
        <end position="103"/>
    </location>
</feature>
<dbReference type="AlphaFoldDB" id="A0AAD5QMV8"/>
<dbReference type="Gene3D" id="3.10.110.10">
    <property type="entry name" value="Ubiquitin Conjugating Enzyme"/>
    <property type="match status" value="1"/>
</dbReference>
<reference evidence="3" key="1">
    <citation type="submission" date="2021-06" db="EMBL/GenBank/DDBJ databases">
        <title>Parelaphostrongylus tenuis whole genome reference sequence.</title>
        <authorList>
            <person name="Garwood T.J."/>
            <person name="Larsen P.A."/>
            <person name="Fountain-Jones N.M."/>
            <person name="Garbe J.R."/>
            <person name="Macchietto M.G."/>
            <person name="Kania S.A."/>
            <person name="Gerhold R.W."/>
            <person name="Richards J.E."/>
            <person name="Wolf T.M."/>
        </authorList>
    </citation>
    <scope>NUCLEOTIDE SEQUENCE</scope>
    <source>
        <strain evidence="3">MNPRO001-30</strain>
        <tissue evidence="3">Meninges</tissue>
    </source>
</reference>
<sequence>MSDYHPDTWNPAWTVSAIITGLLSFMNDSAPTLGSIKSSDAEKKVLARRSKAFNLRDRNFCTLFPDVVEEIRKELSDANTAEEGISKREERRLQRRHGGCVCS</sequence>
<feature type="domain" description="UBC core" evidence="2">
    <location>
        <begin position="1"/>
        <end position="66"/>
    </location>
</feature>
<comment type="caution">
    <text evidence="3">The sequence shown here is derived from an EMBL/GenBank/DDBJ whole genome shotgun (WGS) entry which is preliminary data.</text>
</comment>
<organism evidence="3 4">
    <name type="scientific">Parelaphostrongylus tenuis</name>
    <name type="common">Meningeal worm</name>
    <dbReference type="NCBI Taxonomy" id="148309"/>
    <lineage>
        <taxon>Eukaryota</taxon>
        <taxon>Metazoa</taxon>
        <taxon>Ecdysozoa</taxon>
        <taxon>Nematoda</taxon>
        <taxon>Chromadorea</taxon>
        <taxon>Rhabditida</taxon>
        <taxon>Rhabditina</taxon>
        <taxon>Rhabditomorpha</taxon>
        <taxon>Strongyloidea</taxon>
        <taxon>Metastrongylidae</taxon>
        <taxon>Parelaphostrongylus</taxon>
    </lineage>
</organism>
<evidence type="ECO:0000313" key="4">
    <source>
        <dbReference type="Proteomes" id="UP001196413"/>
    </source>
</evidence>
<gene>
    <name evidence="3" type="primary">UBE2J2</name>
    <name evidence="3" type="ORF">KIN20_012548</name>
</gene>
<keyword evidence="4" id="KW-1185">Reference proteome</keyword>
<protein>
    <submittedName>
        <fullName evidence="3">Ubiquitin-conjugating enzyme E2 J2</fullName>
    </submittedName>
</protein>
<name>A0AAD5QMV8_PARTN</name>
<evidence type="ECO:0000259" key="2">
    <source>
        <dbReference type="PROSITE" id="PS50127"/>
    </source>
</evidence>
<evidence type="ECO:0000313" key="3">
    <source>
        <dbReference type="EMBL" id="KAJ1355224.1"/>
    </source>
</evidence>
<dbReference type="InterPro" id="IPR016135">
    <property type="entry name" value="UBQ-conjugating_enzyme/RWD"/>
</dbReference>
<dbReference type="EMBL" id="JAHQIW010002392">
    <property type="protein sequence ID" value="KAJ1355224.1"/>
    <property type="molecule type" value="Genomic_DNA"/>
</dbReference>
<dbReference type="Proteomes" id="UP001196413">
    <property type="component" value="Unassembled WGS sequence"/>
</dbReference>
<dbReference type="SUPFAM" id="SSF54495">
    <property type="entry name" value="UBC-like"/>
    <property type="match status" value="1"/>
</dbReference>
<dbReference type="InterPro" id="IPR000608">
    <property type="entry name" value="UBC"/>
</dbReference>